<feature type="transmembrane region" description="Helical" evidence="2">
    <location>
        <begin position="109"/>
        <end position="131"/>
    </location>
</feature>
<organism evidence="3 4">
    <name type="scientific">Acanthoscelides obtectus</name>
    <name type="common">Bean weevil</name>
    <name type="synonym">Bruchus obtectus</name>
    <dbReference type="NCBI Taxonomy" id="200917"/>
    <lineage>
        <taxon>Eukaryota</taxon>
        <taxon>Metazoa</taxon>
        <taxon>Ecdysozoa</taxon>
        <taxon>Arthropoda</taxon>
        <taxon>Hexapoda</taxon>
        <taxon>Insecta</taxon>
        <taxon>Pterygota</taxon>
        <taxon>Neoptera</taxon>
        <taxon>Endopterygota</taxon>
        <taxon>Coleoptera</taxon>
        <taxon>Polyphaga</taxon>
        <taxon>Cucujiformia</taxon>
        <taxon>Chrysomeloidea</taxon>
        <taxon>Chrysomelidae</taxon>
        <taxon>Bruchinae</taxon>
        <taxon>Bruchini</taxon>
        <taxon>Acanthoscelides</taxon>
    </lineage>
</organism>
<dbReference type="EMBL" id="CAKOFQ010007022">
    <property type="protein sequence ID" value="CAH1987624.1"/>
    <property type="molecule type" value="Genomic_DNA"/>
</dbReference>
<feature type="region of interest" description="Disordered" evidence="1">
    <location>
        <begin position="146"/>
        <end position="168"/>
    </location>
</feature>
<keyword evidence="2" id="KW-0472">Membrane</keyword>
<keyword evidence="2" id="KW-0812">Transmembrane</keyword>
<name>A0A9P0PKL1_ACAOB</name>
<evidence type="ECO:0000256" key="2">
    <source>
        <dbReference type="SAM" id="Phobius"/>
    </source>
</evidence>
<gene>
    <name evidence="3" type="ORF">ACAOBT_LOCUS17957</name>
</gene>
<evidence type="ECO:0000313" key="3">
    <source>
        <dbReference type="EMBL" id="CAH1987624.1"/>
    </source>
</evidence>
<protein>
    <submittedName>
        <fullName evidence="3">Uncharacterized protein</fullName>
    </submittedName>
</protein>
<dbReference type="Proteomes" id="UP001152888">
    <property type="component" value="Unassembled WGS sequence"/>
</dbReference>
<keyword evidence="2" id="KW-1133">Transmembrane helix</keyword>
<feature type="compositionally biased region" description="Basic and acidic residues" evidence="1">
    <location>
        <begin position="158"/>
        <end position="167"/>
    </location>
</feature>
<sequence length="194" mass="22484">MGYHGMLAELIRYVMMRKHQMRNDAKQMEANRYDGDTNQHKILHSQGRWIVGTLYTPMRLTFTALIQCPSPGTMGQIPVCKHYWWGKRALYRMQIFSSNQLLDTSYPTLYLYLPLPSVFAASPVLPVVSYFSTANRYTRQMVIIRRANKRKPSPGPESNRRSAKVDSEEIYPGVPWEVVGSTNHNKHVKESTFR</sequence>
<accession>A0A9P0PKL1</accession>
<proteinExistence type="predicted"/>
<keyword evidence="4" id="KW-1185">Reference proteome</keyword>
<reference evidence="3" key="1">
    <citation type="submission" date="2022-03" db="EMBL/GenBank/DDBJ databases">
        <authorList>
            <person name="Sayadi A."/>
        </authorList>
    </citation>
    <scope>NUCLEOTIDE SEQUENCE</scope>
</reference>
<evidence type="ECO:0000256" key="1">
    <source>
        <dbReference type="SAM" id="MobiDB-lite"/>
    </source>
</evidence>
<comment type="caution">
    <text evidence="3">The sequence shown here is derived from an EMBL/GenBank/DDBJ whole genome shotgun (WGS) entry which is preliminary data.</text>
</comment>
<dbReference type="AlphaFoldDB" id="A0A9P0PKL1"/>
<evidence type="ECO:0000313" key="4">
    <source>
        <dbReference type="Proteomes" id="UP001152888"/>
    </source>
</evidence>